<dbReference type="EMBL" id="LS974618">
    <property type="protein sequence ID" value="CAG7895050.1"/>
    <property type="molecule type" value="Genomic_DNA"/>
</dbReference>
<proteinExistence type="predicted"/>
<sequence length="36" mass="4307">MEIDHCMHELILFLDILCAMSRLLVSRVNHLKDHIF</sequence>
<organism evidence="1 2">
    <name type="scientific">Brassica campestris</name>
    <name type="common">Field mustard</name>
    <dbReference type="NCBI Taxonomy" id="3711"/>
    <lineage>
        <taxon>Eukaryota</taxon>
        <taxon>Viridiplantae</taxon>
        <taxon>Streptophyta</taxon>
        <taxon>Embryophyta</taxon>
        <taxon>Tracheophyta</taxon>
        <taxon>Spermatophyta</taxon>
        <taxon>Magnoliopsida</taxon>
        <taxon>eudicotyledons</taxon>
        <taxon>Gunneridae</taxon>
        <taxon>Pentapetalae</taxon>
        <taxon>rosids</taxon>
        <taxon>malvids</taxon>
        <taxon>Brassicales</taxon>
        <taxon>Brassicaceae</taxon>
        <taxon>Brassiceae</taxon>
        <taxon>Brassica</taxon>
    </lineage>
</organism>
<name>A0A8D9H8V6_BRACM</name>
<dbReference type="Proteomes" id="UP000694005">
    <property type="component" value="Chromosome A02"/>
</dbReference>
<evidence type="ECO:0000313" key="1">
    <source>
        <dbReference type="EMBL" id="CAG7895050.1"/>
    </source>
</evidence>
<protein>
    <submittedName>
        <fullName evidence="1">Uncharacterized protein</fullName>
    </submittedName>
</protein>
<dbReference type="Gramene" id="A02p40020.2_BraZ1">
    <property type="protein sequence ID" value="A02p40020.2_BraZ1.CDS.1"/>
    <property type="gene ID" value="A02g40020.2_BraZ1"/>
</dbReference>
<gene>
    <name evidence="1" type="ORF">BRAPAZ1V2_A02P40020.2</name>
</gene>
<evidence type="ECO:0000313" key="2">
    <source>
        <dbReference type="Proteomes" id="UP000694005"/>
    </source>
</evidence>
<reference evidence="1 2" key="1">
    <citation type="submission" date="2021-07" db="EMBL/GenBank/DDBJ databases">
        <authorList>
            <consortium name="Genoscope - CEA"/>
            <person name="William W."/>
        </authorList>
    </citation>
    <scope>NUCLEOTIDE SEQUENCE [LARGE SCALE GENOMIC DNA]</scope>
</reference>
<dbReference type="AlphaFoldDB" id="A0A8D9H8V6"/>
<accession>A0A8D9H8V6</accession>